<evidence type="ECO:0000313" key="2">
    <source>
        <dbReference type="EMBL" id="CEF89333.1"/>
    </source>
</evidence>
<dbReference type="InterPro" id="IPR002589">
    <property type="entry name" value="Macro_dom"/>
</dbReference>
<protein>
    <recommendedName>
        <fullName evidence="1">Macro domain-containing protein</fullName>
    </recommendedName>
</protein>
<dbReference type="GO" id="GO:0140291">
    <property type="term" value="P:peptidyl-glutamate ADP-deribosylation"/>
    <property type="evidence" value="ECO:0007669"/>
    <property type="project" value="TreeGrafter"/>
</dbReference>
<accession>A0A0A1IUA2</accession>
<dbReference type="Proteomes" id="UP000030224">
    <property type="component" value="Segment"/>
</dbReference>
<dbReference type="Gene3D" id="3.40.220.10">
    <property type="entry name" value="Leucine Aminopeptidase, subunit E, domain 1"/>
    <property type="match status" value="1"/>
</dbReference>
<evidence type="ECO:0000259" key="1">
    <source>
        <dbReference type="PROSITE" id="PS51154"/>
    </source>
</evidence>
<dbReference type="PROSITE" id="PS51154">
    <property type="entry name" value="MACRO"/>
    <property type="match status" value="1"/>
</dbReference>
<dbReference type="InterPro" id="IPR043472">
    <property type="entry name" value="Macro_dom-like"/>
</dbReference>
<gene>
    <name evidence="2" type="primary">ORF18</name>
</gene>
<proteinExistence type="predicted"/>
<evidence type="ECO:0000313" key="3">
    <source>
        <dbReference type="Proteomes" id="UP000030224"/>
    </source>
</evidence>
<sequence>MIKYRKGDLIAAFKNKELHAIAHQANCFNTMGSGIAKQIREQFPEAYEADLATEKGDRAKLGSLTFTMNEYGSIYNLYGQYNYGREEGRVYTQLDALGQALYTMSLFLEAEADARAIPTSELCVGLPKIGCGLAGEDWSNVEPLIEETLGQFQVYVYEL</sequence>
<dbReference type="PANTHER" id="PTHR12521">
    <property type="entry name" value="PROTEIN C6ORF130"/>
    <property type="match status" value="1"/>
</dbReference>
<reference evidence="2 3" key="1">
    <citation type="journal article" date="2015" name="PLoS ONE">
        <title>Investigation of a Large Collection of Pseudomonas aeruginosa Bacteriophages Collected from a Single Environmental Source in Abidjan, Cote d'Ivoire.</title>
        <authorList>
            <person name="Essoh C."/>
            <person name="Latino L."/>
            <person name="Midoux C."/>
            <person name="Blouin Y."/>
            <person name="Loukou G."/>
            <person name="Nguetta S.P."/>
            <person name="Lathro S."/>
            <person name="Cablanmian A."/>
            <person name="Kouassi A.K."/>
            <person name="Vergnaud G."/>
            <person name="Pourcel C."/>
        </authorList>
    </citation>
    <scope>NUCLEOTIDE SEQUENCE [LARGE SCALE GENOMIC DNA]</scope>
    <source>
        <strain evidence="2">Ab08</strain>
    </source>
</reference>
<name>A0A0A1IUA2_9CAUD</name>
<dbReference type="SUPFAM" id="SSF52949">
    <property type="entry name" value="Macro domain-like"/>
    <property type="match status" value="1"/>
</dbReference>
<organism evidence="2 3">
    <name type="scientific">Pseudomonas phage vB_PaeM_C2-10_Ab08</name>
    <dbReference type="NCBI Taxonomy" id="1548903"/>
    <lineage>
        <taxon>Viruses</taxon>
        <taxon>Duplodnaviria</taxon>
        <taxon>Heunggongvirae</taxon>
        <taxon>Uroviricota</taxon>
        <taxon>Caudoviricetes</taxon>
        <taxon>Vandenendeviridae</taxon>
        <taxon>Skurskavirinae</taxon>
        <taxon>Pakpunavirus</taxon>
        <taxon>Pakpunavirus CAb1</taxon>
    </lineage>
</organism>
<dbReference type="EMBL" id="LN610575">
    <property type="protein sequence ID" value="CEF89333.1"/>
    <property type="molecule type" value="Genomic_DNA"/>
</dbReference>
<feature type="domain" description="Macro" evidence="1">
    <location>
        <begin position="1"/>
        <end position="159"/>
    </location>
</feature>
<dbReference type="PANTHER" id="PTHR12521:SF0">
    <property type="entry name" value="ADP-RIBOSE GLYCOHYDROLASE OARD1"/>
    <property type="match status" value="1"/>
</dbReference>
<dbReference type="InterPro" id="IPR050892">
    <property type="entry name" value="ADP-ribose_metab_enzymes"/>
</dbReference>